<feature type="compositionally biased region" description="Polar residues" evidence="1">
    <location>
        <begin position="1"/>
        <end position="13"/>
    </location>
</feature>
<dbReference type="AlphaFoldDB" id="A0A4R1R041"/>
<reference evidence="2 3" key="1">
    <citation type="submission" date="2019-03" db="EMBL/GenBank/DDBJ databases">
        <title>Genomic Encyclopedia of Type Strains, Phase IV (KMG-IV): sequencing the most valuable type-strain genomes for metagenomic binning, comparative biology and taxonomic classification.</title>
        <authorList>
            <person name="Goeker M."/>
        </authorList>
    </citation>
    <scope>NUCLEOTIDE SEQUENCE [LARGE SCALE GENOMIC DNA]</scope>
    <source>
        <strain evidence="2 3">LX-B</strain>
    </source>
</reference>
<dbReference type="EMBL" id="SLUN01000041">
    <property type="protein sequence ID" value="TCL58628.1"/>
    <property type="molecule type" value="Genomic_DNA"/>
</dbReference>
<sequence>MNQPSNNQQNTGTYEPANRMSQPPPVITAKDLAYLKDAMSWELLATKKCRMYAAFANDPAIRNQLDQTGQLHQNHYEQLLQLVMANPNQHYPQ</sequence>
<evidence type="ECO:0000313" key="3">
    <source>
        <dbReference type="Proteomes" id="UP000295008"/>
    </source>
</evidence>
<dbReference type="RefSeq" id="WP_243663082.1">
    <property type="nucleotide sequence ID" value="NZ_SLUN01000041.1"/>
</dbReference>
<dbReference type="Proteomes" id="UP000295008">
    <property type="component" value="Unassembled WGS sequence"/>
</dbReference>
<feature type="region of interest" description="Disordered" evidence="1">
    <location>
        <begin position="1"/>
        <end position="24"/>
    </location>
</feature>
<evidence type="ECO:0008006" key="4">
    <source>
        <dbReference type="Google" id="ProtNLM"/>
    </source>
</evidence>
<proteinExistence type="predicted"/>
<accession>A0A4R1R041</accession>
<organism evidence="2 3">
    <name type="scientific">Hydrogenispora ethanolica</name>
    <dbReference type="NCBI Taxonomy" id="1082276"/>
    <lineage>
        <taxon>Bacteria</taxon>
        <taxon>Bacillati</taxon>
        <taxon>Bacillota</taxon>
        <taxon>Hydrogenispora</taxon>
    </lineage>
</organism>
<gene>
    <name evidence="2" type="ORF">EDC14_104121</name>
</gene>
<comment type="caution">
    <text evidence="2">The sequence shown here is derived from an EMBL/GenBank/DDBJ whole genome shotgun (WGS) entry which is preliminary data.</text>
</comment>
<evidence type="ECO:0000256" key="1">
    <source>
        <dbReference type="SAM" id="MobiDB-lite"/>
    </source>
</evidence>
<keyword evidence="3" id="KW-1185">Reference proteome</keyword>
<evidence type="ECO:0000313" key="2">
    <source>
        <dbReference type="EMBL" id="TCL58628.1"/>
    </source>
</evidence>
<name>A0A4R1R041_HYDET</name>
<protein>
    <recommendedName>
        <fullName evidence="4">Coat F domain-containing protein</fullName>
    </recommendedName>
</protein>